<reference evidence="5 6" key="1">
    <citation type="submission" date="2021-01" db="EMBL/GenBank/DDBJ databases">
        <title>Whole genome shotgun sequence of Microbispora siamensis NBRC 104113.</title>
        <authorList>
            <person name="Komaki H."/>
            <person name="Tamura T."/>
        </authorList>
    </citation>
    <scope>NUCLEOTIDE SEQUENCE [LARGE SCALE GENOMIC DNA]</scope>
    <source>
        <strain evidence="5 6">NBRC 104113</strain>
    </source>
</reference>
<dbReference type="RefSeq" id="WP_239108342.1">
    <property type="nucleotide sequence ID" value="NZ_BOOF01000011.1"/>
</dbReference>
<dbReference type="SMART" id="SM00421">
    <property type="entry name" value="HTH_LUXR"/>
    <property type="match status" value="1"/>
</dbReference>
<feature type="domain" description="HTH luxR-type" evidence="4">
    <location>
        <begin position="306"/>
        <end position="371"/>
    </location>
</feature>
<proteinExistence type="predicted"/>
<dbReference type="CDD" id="cd06170">
    <property type="entry name" value="LuxR_C_like"/>
    <property type="match status" value="1"/>
</dbReference>
<dbReference type="Proteomes" id="UP000660454">
    <property type="component" value="Unassembled WGS sequence"/>
</dbReference>
<evidence type="ECO:0000256" key="1">
    <source>
        <dbReference type="ARBA" id="ARBA00023015"/>
    </source>
</evidence>
<keyword evidence="1" id="KW-0805">Transcription regulation</keyword>
<dbReference type="PANTHER" id="PTHR44688:SF16">
    <property type="entry name" value="DNA-BINDING TRANSCRIPTIONAL ACTIVATOR DEVR_DOSR"/>
    <property type="match status" value="1"/>
</dbReference>
<dbReference type="SUPFAM" id="SSF46894">
    <property type="entry name" value="C-terminal effector domain of the bipartite response regulators"/>
    <property type="match status" value="1"/>
</dbReference>
<evidence type="ECO:0000313" key="5">
    <source>
        <dbReference type="EMBL" id="GIH61672.1"/>
    </source>
</evidence>
<keyword evidence="3" id="KW-0804">Transcription</keyword>
<dbReference type="EMBL" id="BOOF01000011">
    <property type="protein sequence ID" value="GIH61672.1"/>
    <property type="molecule type" value="Genomic_DNA"/>
</dbReference>
<keyword evidence="6" id="KW-1185">Reference proteome</keyword>
<dbReference type="PANTHER" id="PTHR44688">
    <property type="entry name" value="DNA-BINDING TRANSCRIPTIONAL ACTIVATOR DEVR_DOSR"/>
    <property type="match status" value="1"/>
</dbReference>
<name>A0ABQ4GJR0_9ACTN</name>
<protein>
    <recommendedName>
        <fullName evidence="4">HTH luxR-type domain-containing protein</fullName>
    </recommendedName>
</protein>
<dbReference type="InterPro" id="IPR016032">
    <property type="entry name" value="Sig_transdc_resp-reg_C-effctor"/>
</dbReference>
<accession>A0ABQ4GJR0</accession>
<dbReference type="PRINTS" id="PR00038">
    <property type="entry name" value="HTHLUXR"/>
</dbReference>
<evidence type="ECO:0000313" key="6">
    <source>
        <dbReference type="Proteomes" id="UP000660454"/>
    </source>
</evidence>
<dbReference type="Pfam" id="PF00196">
    <property type="entry name" value="GerE"/>
    <property type="match status" value="1"/>
</dbReference>
<comment type="caution">
    <text evidence="5">The sequence shown here is derived from an EMBL/GenBank/DDBJ whole genome shotgun (WGS) entry which is preliminary data.</text>
</comment>
<dbReference type="InterPro" id="IPR000792">
    <property type="entry name" value="Tscrpt_reg_LuxR_C"/>
</dbReference>
<organism evidence="5 6">
    <name type="scientific">Microbispora siamensis</name>
    <dbReference type="NCBI Taxonomy" id="564413"/>
    <lineage>
        <taxon>Bacteria</taxon>
        <taxon>Bacillati</taxon>
        <taxon>Actinomycetota</taxon>
        <taxon>Actinomycetes</taxon>
        <taxon>Streptosporangiales</taxon>
        <taxon>Streptosporangiaceae</taxon>
        <taxon>Microbispora</taxon>
    </lineage>
</organism>
<keyword evidence="2" id="KW-0238">DNA-binding</keyword>
<evidence type="ECO:0000256" key="2">
    <source>
        <dbReference type="ARBA" id="ARBA00023125"/>
    </source>
</evidence>
<gene>
    <name evidence="5" type="ORF">Msi02_24890</name>
</gene>
<sequence>MMSGNGGLPTAVARKVTALARELDEAPDALTLFSWASRLLRPIIPFDAAVWRATDPMTGMMTSPIRVENLGQDGCSVYWESELLTENVNLFSDLARAQVPAAGLHAATGGLPGRSTLYRAFLRPRGLNDELRAVARADGHPWGQISLFRAEGEPVFHSDDAMVLHRLSAVLARRLRSFAEPRTDPETGPTPSDGVGPGLLYFAPSGELVSLNDEARDYLTEIAALRAEPASPTPLGVAVPAWIHSTVSKARAIAAGRAGGSARLRVRGRAGRWLVCHASCLRTAEGELGASVVVIERAPISEVAPLMVRAYQLTDRELEITQLIARGMGTAEICEKLFISPHTVRDHVKSIFDKVRVTSRGELVAKLFTEHYAPLSEGREQRVFD</sequence>
<dbReference type="InterPro" id="IPR036388">
    <property type="entry name" value="WH-like_DNA-bd_sf"/>
</dbReference>
<dbReference type="Gene3D" id="1.10.10.10">
    <property type="entry name" value="Winged helix-like DNA-binding domain superfamily/Winged helix DNA-binding domain"/>
    <property type="match status" value="1"/>
</dbReference>
<evidence type="ECO:0000259" key="4">
    <source>
        <dbReference type="PROSITE" id="PS50043"/>
    </source>
</evidence>
<dbReference type="PROSITE" id="PS50043">
    <property type="entry name" value="HTH_LUXR_2"/>
    <property type="match status" value="1"/>
</dbReference>
<evidence type="ECO:0000256" key="3">
    <source>
        <dbReference type="ARBA" id="ARBA00023163"/>
    </source>
</evidence>